<organism evidence="1 3">
    <name type="scientific">Porphyromonas crevioricanis</name>
    <dbReference type="NCBI Taxonomy" id="393921"/>
    <lineage>
        <taxon>Bacteria</taxon>
        <taxon>Pseudomonadati</taxon>
        <taxon>Bacteroidota</taxon>
        <taxon>Bacteroidia</taxon>
        <taxon>Bacteroidales</taxon>
        <taxon>Porphyromonadaceae</taxon>
        <taxon>Porphyromonas</taxon>
    </lineage>
</organism>
<reference evidence="1 3" key="1">
    <citation type="submission" date="2014-08" db="EMBL/GenBank/DDBJ databases">
        <title>Porphyromonas crevioricanis strain:COT-253_OH1447 Genome sequencing.</title>
        <authorList>
            <person name="Wallis C."/>
            <person name="Deusch O."/>
            <person name="O'Flynn C."/>
            <person name="Davis I."/>
            <person name="Jospin G."/>
            <person name="Darling A.E."/>
            <person name="Coil D.A."/>
            <person name="Alexiev A."/>
            <person name="Horsfall A."/>
            <person name="Kirkwood N."/>
            <person name="Harris S."/>
            <person name="Eisen J.A."/>
        </authorList>
    </citation>
    <scope>NUCLEOTIDE SEQUENCE [LARGE SCALE GENOMIC DNA]</scope>
    <source>
        <strain evidence="3">COT-253 OH1447</strain>
        <strain evidence="1">COT-253_OH1447</strain>
    </source>
</reference>
<dbReference type="STRING" id="393921.HQ45_03050"/>
<sequence>MDIVATFEGPTGLNIGIVYFVFDTLSSFDRFWLDKKGVNKCFSHQRHYAMSNKSFPLRENIELLHDMCTKQSDILLRNTDFISVHVFSMDPYLSKE</sequence>
<dbReference type="EMBL" id="LS483447">
    <property type="protein sequence ID" value="SQH73771.1"/>
    <property type="molecule type" value="Genomic_DNA"/>
</dbReference>
<evidence type="ECO:0000313" key="3">
    <source>
        <dbReference type="Proteomes" id="UP000030136"/>
    </source>
</evidence>
<reference evidence="2 4" key="2">
    <citation type="submission" date="2018-06" db="EMBL/GenBank/DDBJ databases">
        <authorList>
            <consortium name="Pathogen Informatics"/>
            <person name="Doyle S."/>
        </authorList>
    </citation>
    <scope>NUCLEOTIDE SEQUENCE [LARGE SCALE GENOMIC DNA]</scope>
    <source>
        <strain evidence="2 4">NCTC12858</strain>
    </source>
</reference>
<gene>
    <name evidence="1" type="ORF">HQ38_00300</name>
    <name evidence="2" type="ORF">NCTC12858_01638</name>
</gene>
<evidence type="ECO:0000313" key="2">
    <source>
        <dbReference type="EMBL" id="SQH73771.1"/>
    </source>
</evidence>
<dbReference type="EMBL" id="JQJC01000002">
    <property type="protein sequence ID" value="KGN96764.1"/>
    <property type="molecule type" value="Genomic_DNA"/>
</dbReference>
<evidence type="ECO:0000313" key="1">
    <source>
        <dbReference type="EMBL" id="KGN96764.1"/>
    </source>
</evidence>
<evidence type="ECO:0000313" key="4">
    <source>
        <dbReference type="Proteomes" id="UP000249300"/>
    </source>
</evidence>
<dbReference type="Proteomes" id="UP000249300">
    <property type="component" value="Chromosome 1"/>
</dbReference>
<dbReference type="AlphaFoldDB" id="A0A0A2FHH7"/>
<dbReference type="Proteomes" id="UP000030136">
    <property type="component" value="Unassembled WGS sequence"/>
</dbReference>
<dbReference type="KEGG" id="pcre:NCTC12858_01638"/>
<proteinExistence type="predicted"/>
<name>A0A0A2FHH7_9PORP</name>
<protein>
    <submittedName>
        <fullName evidence="1">Uncharacterized protein</fullName>
    </submittedName>
</protein>
<accession>A0A0A2FHH7</accession>
<keyword evidence="4" id="KW-1185">Reference proteome</keyword>